<dbReference type="STRING" id="5539.A0A3E2GUR5"/>
<dbReference type="Proteomes" id="UP000258309">
    <property type="component" value="Unassembled WGS sequence"/>
</dbReference>
<dbReference type="OrthoDB" id="441890at2759"/>
<name>A0A3E2GUR5_SCYLI</name>
<feature type="non-terminal residue" evidence="3">
    <location>
        <position position="498"/>
    </location>
</feature>
<dbReference type="EMBL" id="NCSJ02000397">
    <property type="protein sequence ID" value="RFU24836.1"/>
    <property type="molecule type" value="Genomic_DNA"/>
</dbReference>
<reference evidence="3 4" key="1">
    <citation type="submission" date="2018-05" db="EMBL/GenBank/DDBJ databases">
        <title>Draft genome sequence of Scytalidium lignicola DSM 105466, a ubiquitous saprotrophic fungus.</title>
        <authorList>
            <person name="Buettner E."/>
            <person name="Gebauer A.M."/>
            <person name="Hofrichter M."/>
            <person name="Liers C."/>
            <person name="Kellner H."/>
        </authorList>
    </citation>
    <scope>NUCLEOTIDE SEQUENCE [LARGE SCALE GENOMIC DNA]</scope>
    <source>
        <strain evidence="3 4">DSM 105466</strain>
    </source>
</reference>
<dbReference type="Pfam" id="PF07000">
    <property type="entry name" value="DUF1308"/>
    <property type="match status" value="1"/>
</dbReference>
<dbReference type="OMA" id="VCDTARS"/>
<evidence type="ECO:0000313" key="3">
    <source>
        <dbReference type="EMBL" id="RFU24836.1"/>
    </source>
</evidence>
<dbReference type="AlphaFoldDB" id="A0A3E2GUR5"/>
<evidence type="ECO:0000259" key="2">
    <source>
        <dbReference type="Pfam" id="PF07000"/>
    </source>
</evidence>
<sequence length="498" mass="56550">MRGDDSFIHEDIASLEISASGVAGRNVSDLQQRCKTILQELEQFELLTNEKKKDNPVELRRFKGGLLSELKSLERLNNADPQAEKTVHTLRSSNFPFYEAVWSTAKSCSGVVAFKKRFYWNPSQKHQGPTNGDIIPRERQNKHHSAMIDVVSKNGLEWTKVSTITEKRIIYDLAKAGWVEDDSEDEDEDYSHPGDDDDDEPDGLLKQAEALIKASRSIRIRYQHPSVRLVLPRIELPVQREVASVLEQVKALGITIQTKENIPDPPLIADFLERLASESEFENFSDILNVDCTILLAFVSDLSHGQVEKEDWHNKAISKQIETEEKEKLLPSSLWPACGSKYLVCSRNAAKRMHEIVDLIGTETEKKRSALLMDDSEESKVLTHEQRINGFQELSEYDVPKDWKIPIEIKDIDIDALRSDLPPIAQKVVPILSTINQSVFLYGWATGRTTISSNRAAAKEIETTIEVNRTREDETGPDIWLCHTVRSLIGKEKQRRGQ</sequence>
<evidence type="ECO:0000313" key="4">
    <source>
        <dbReference type="Proteomes" id="UP000258309"/>
    </source>
</evidence>
<dbReference type="InterPro" id="IPR010733">
    <property type="entry name" value="DUF1308"/>
</dbReference>
<comment type="caution">
    <text evidence="3">The sequence shown here is derived from an EMBL/GenBank/DDBJ whole genome shotgun (WGS) entry which is preliminary data.</text>
</comment>
<dbReference type="PANTHER" id="PTHR13379">
    <property type="entry name" value="UNCHARACTERIZED DUF1308"/>
    <property type="match status" value="1"/>
</dbReference>
<evidence type="ECO:0000256" key="1">
    <source>
        <dbReference type="SAM" id="MobiDB-lite"/>
    </source>
</evidence>
<gene>
    <name evidence="3" type="ORF">B7463_g11501</name>
</gene>
<feature type="non-terminal residue" evidence="3">
    <location>
        <position position="1"/>
    </location>
</feature>
<accession>A0A3E2GUR5</accession>
<feature type="domain" description="DUF1308" evidence="2">
    <location>
        <begin position="288"/>
        <end position="375"/>
    </location>
</feature>
<protein>
    <recommendedName>
        <fullName evidence="2">DUF1308 domain-containing protein</fullName>
    </recommendedName>
</protein>
<dbReference type="PANTHER" id="PTHR13379:SF0">
    <property type="entry name" value="UPF0415 PROTEIN C7ORF25"/>
    <property type="match status" value="1"/>
</dbReference>
<feature type="region of interest" description="Disordered" evidence="1">
    <location>
        <begin position="180"/>
        <end position="202"/>
    </location>
</feature>
<keyword evidence="4" id="KW-1185">Reference proteome</keyword>
<proteinExistence type="predicted"/>
<organism evidence="3 4">
    <name type="scientific">Scytalidium lignicola</name>
    <name type="common">Hyphomycete</name>
    <dbReference type="NCBI Taxonomy" id="5539"/>
    <lineage>
        <taxon>Eukaryota</taxon>
        <taxon>Fungi</taxon>
        <taxon>Dikarya</taxon>
        <taxon>Ascomycota</taxon>
        <taxon>Pezizomycotina</taxon>
        <taxon>Leotiomycetes</taxon>
        <taxon>Leotiomycetes incertae sedis</taxon>
        <taxon>Scytalidium</taxon>
    </lineage>
</organism>